<dbReference type="Proteomes" id="UP000531561">
    <property type="component" value="Unassembled WGS sequence"/>
</dbReference>
<sequence>MSAPFLISNSALAPPSERVAMTRWEVFAHKPRGNKLGPACSWWKTIWEVAKKELAPEMDDAYRDACCFACGGMIMRDFWTGAQANGGDFREMVEKRYPNREFSEVGMEKDFYWKAVKTLEAVRI</sequence>
<reference evidence="1 2" key="1">
    <citation type="journal article" date="2020" name="Phytopathology">
        <title>A high-quality genome resource of Botrytis fragariae, a new and rapidly spreading fungal pathogen causing strawberry gray mold in the U.S.A.</title>
        <authorList>
            <person name="Wu Y."/>
            <person name="Saski C.A."/>
            <person name="Schnabel G."/>
            <person name="Xiao S."/>
            <person name="Hu M."/>
        </authorList>
    </citation>
    <scope>NUCLEOTIDE SEQUENCE [LARGE SCALE GENOMIC DNA]</scope>
    <source>
        <strain evidence="1 2">BVB16</strain>
    </source>
</reference>
<gene>
    <name evidence="1" type="ORF">Bfra_006637</name>
</gene>
<organism evidence="1 2">
    <name type="scientific">Botrytis fragariae</name>
    <dbReference type="NCBI Taxonomy" id="1964551"/>
    <lineage>
        <taxon>Eukaryota</taxon>
        <taxon>Fungi</taxon>
        <taxon>Dikarya</taxon>
        <taxon>Ascomycota</taxon>
        <taxon>Pezizomycotina</taxon>
        <taxon>Leotiomycetes</taxon>
        <taxon>Helotiales</taxon>
        <taxon>Sclerotiniaceae</taxon>
        <taxon>Botrytis</taxon>
    </lineage>
</organism>
<proteinExistence type="predicted"/>
<evidence type="ECO:0000313" key="1">
    <source>
        <dbReference type="EMBL" id="KAF5879428.1"/>
    </source>
</evidence>
<protein>
    <submittedName>
        <fullName evidence="1">Uncharacterized protein</fullName>
    </submittedName>
</protein>
<dbReference type="GeneID" id="59260698"/>
<keyword evidence="2" id="KW-1185">Reference proteome</keyword>
<evidence type="ECO:0000313" key="2">
    <source>
        <dbReference type="Proteomes" id="UP000531561"/>
    </source>
</evidence>
<name>A0A8H6B4S7_9HELO</name>
<dbReference type="RefSeq" id="XP_037198372.1">
    <property type="nucleotide sequence ID" value="XM_037337006.1"/>
</dbReference>
<dbReference type="EMBL" id="JABFCT010000001">
    <property type="protein sequence ID" value="KAF5879428.1"/>
    <property type="molecule type" value="Genomic_DNA"/>
</dbReference>
<comment type="caution">
    <text evidence="1">The sequence shown here is derived from an EMBL/GenBank/DDBJ whole genome shotgun (WGS) entry which is preliminary data.</text>
</comment>
<dbReference type="AlphaFoldDB" id="A0A8H6B4S7"/>
<dbReference type="OrthoDB" id="1911848at2759"/>
<accession>A0A8H6B4S7</accession>